<evidence type="ECO:0000313" key="2">
    <source>
        <dbReference type="Proteomes" id="UP000799436"/>
    </source>
</evidence>
<keyword evidence="2" id="KW-1185">Reference proteome</keyword>
<proteinExistence type="predicted"/>
<evidence type="ECO:0000313" key="1">
    <source>
        <dbReference type="EMBL" id="KAF2763606.1"/>
    </source>
</evidence>
<dbReference type="EMBL" id="ML995999">
    <property type="protein sequence ID" value="KAF2763606.1"/>
    <property type="molecule type" value="Genomic_DNA"/>
</dbReference>
<reference evidence="1" key="1">
    <citation type="journal article" date="2020" name="Stud. Mycol.">
        <title>101 Dothideomycetes genomes: a test case for predicting lifestyles and emergence of pathogens.</title>
        <authorList>
            <person name="Haridas S."/>
            <person name="Albert R."/>
            <person name="Binder M."/>
            <person name="Bloem J."/>
            <person name="Labutti K."/>
            <person name="Salamov A."/>
            <person name="Andreopoulos B."/>
            <person name="Baker S."/>
            <person name="Barry K."/>
            <person name="Bills G."/>
            <person name="Bluhm B."/>
            <person name="Cannon C."/>
            <person name="Castanera R."/>
            <person name="Culley D."/>
            <person name="Daum C."/>
            <person name="Ezra D."/>
            <person name="Gonzalez J."/>
            <person name="Henrissat B."/>
            <person name="Kuo A."/>
            <person name="Liang C."/>
            <person name="Lipzen A."/>
            <person name="Lutzoni F."/>
            <person name="Magnuson J."/>
            <person name="Mondo S."/>
            <person name="Nolan M."/>
            <person name="Ohm R."/>
            <person name="Pangilinan J."/>
            <person name="Park H.-J."/>
            <person name="Ramirez L."/>
            <person name="Alfaro M."/>
            <person name="Sun H."/>
            <person name="Tritt A."/>
            <person name="Yoshinaga Y."/>
            <person name="Zwiers L.-H."/>
            <person name="Turgeon B."/>
            <person name="Goodwin S."/>
            <person name="Spatafora J."/>
            <person name="Crous P."/>
            <person name="Grigoriev I."/>
        </authorList>
    </citation>
    <scope>NUCLEOTIDE SEQUENCE</scope>
    <source>
        <strain evidence="1">CBS 116005</strain>
    </source>
</reference>
<dbReference type="AlphaFoldDB" id="A0A6G1KSK0"/>
<gene>
    <name evidence="1" type="ORF">EJ03DRAFT_68552</name>
</gene>
<organism evidence="1 2">
    <name type="scientific">Teratosphaeria nubilosa</name>
    <dbReference type="NCBI Taxonomy" id="161662"/>
    <lineage>
        <taxon>Eukaryota</taxon>
        <taxon>Fungi</taxon>
        <taxon>Dikarya</taxon>
        <taxon>Ascomycota</taxon>
        <taxon>Pezizomycotina</taxon>
        <taxon>Dothideomycetes</taxon>
        <taxon>Dothideomycetidae</taxon>
        <taxon>Mycosphaerellales</taxon>
        <taxon>Teratosphaeriaceae</taxon>
        <taxon>Teratosphaeria</taxon>
    </lineage>
</organism>
<protein>
    <submittedName>
        <fullName evidence="1">Uncharacterized protein</fullName>
    </submittedName>
</protein>
<accession>A0A6G1KSK0</accession>
<dbReference type="Proteomes" id="UP000799436">
    <property type="component" value="Unassembled WGS sequence"/>
</dbReference>
<name>A0A6G1KSK0_9PEZI</name>
<sequence>MAPFGLAVTLQHHGQSKLVLRTQPLLVLTTLCTTQRWRRFLLLVDVGLPSVVIGLPSHPPQFLPRCPSTQRREVGLFCSVKAASITCILMDISRERPLYDSMREALRTRRPSVERWQVCLCFELTSGRAKHLPCATFSPGRLHEVLIRLPKLHIEKKRKSIARLRKRVCGASARPTRVSSNAIWA</sequence>